<evidence type="ECO:0000256" key="5">
    <source>
        <dbReference type="ARBA" id="ARBA00022989"/>
    </source>
</evidence>
<accession>A0ABV0NNX1</accession>
<keyword evidence="3" id="KW-0479">Metal-binding</keyword>
<evidence type="ECO:0000256" key="6">
    <source>
        <dbReference type="ARBA" id="ARBA00023136"/>
    </source>
</evidence>
<dbReference type="SUPFAM" id="SSF56784">
    <property type="entry name" value="HAD-like"/>
    <property type="match status" value="1"/>
</dbReference>
<evidence type="ECO:0000256" key="7">
    <source>
        <dbReference type="SAM" id="Phobius"/>
    </source>
</evidence>
<feature type="non-terminal residue" evidence="9">
    <location>
        <position position="1"/>
    </location>
</feature>
<comment type="caution">
    <text evidence="9">The sequence shown here is derived from an EMBL/GenBank/DDBJ whole genome shotgun (WGS) entry which is preliminary data.</text>
</comment>
<dbReference type="InterPro" id="IPR023298">
    <property type="entry name" value="ATPase_P-typ_TM_dom_sf"/>
</dbReference>
<dbReference type="PANTHER" id="PTHR24092">
    <property type="entry name" value="PROBABLE PHOSPHOLIPID-TRANSPORTING ATPASE"/>
    <property type="match status" value="1"/>
</dbReference>
<name>A0ABV0NNX1_9TELE</name>
<dbReference type="SUPFAM" id="SSF81665">
    <property type="entry name" value="Calcium ATPase, transmembrane domain M"/>
    <property type="match status" value="1"/>
</dbReference>
<protein>
    <recommendedName>
        <fullName evidence="8">P-type ATPase C-terminal domain-containing protein</fullName>
    </recommendedName>
</protein>
<dbReference type="InterPro" id="IPR023214">
    <property type="entry name" value="HAD_sf"/>
</dbReference>
<dbReference type="EMBL" id="JAHRIO010043956">
    <property type="protein sequence ID" value="MEQ2173117.1"/>
    <property type="molecule type" value="Genomic_DNA"/>
</dbReference>
<feature type="transmembrane region" description="Helical" evidence="7">
    <location>
        <begin position="153"/>
        <end position="173"/>
    </location>
</feature>
<feature type="domain" description="P-type ATPase C-terminal" evidence="8">
    <location>
        <begin position="122"/>
        <end position="188"/>
    </location>
</feature>
<dbReference type="PANTHER" id="PTHR24092:SF177">
    <property type="entry name" value="PHOSPHOLIPID-TRANSPORTING ATPASE"/>
    <property type="match status" value="1"/>
</dbReference>
<dbReference type="InterPro" id="IPR036412">
    <property type="entry name" value="HAD-like_sf"/>
</dbReference>
<comment type="subcellular location">
    <subcellularLocation>
        <location evidence="1">Membrane</location>
        <topology evidence="1">Multi-pass membrane protein</topology>
    </subcellularLocation>
</comment>
<dbReference type="InterPro" id="IPR001757">
    <property type="entry name" value="P_typ_ATPase"/>
</dbReference>
<gene>
    <name evidence="9" type="ORF">GOODEAATRI_028534</name>
</gene>
<keyword evidence="2 7" id="KW-0812">Transmembrane</keyword>
<dbReference type="Proteomes" id="UP001476798">
    <property type="component" value="Unassembled WGS sequence"/>
</dbReference>
<evidence type="ECO:0000259" key="8">
    <source>
        <dbReference type="Pfam" id="PF16212"/>
    </source>
</evidence>
<evidence type="ECO:0000256" key="1">
    <source>
        <dbReference type="ARBA" id="ARBA00004141"/>
    </source>
</evidence>
<dbReference type="NCBIfam" id="TIGR01494">
    <property type="entry name" value="ATPase_P-type"/>
    <property type="match status" value="1"/>
</dbReference>
<evidence type="ECO:0000313" key="10">
    <source>
        <dbReference type="Proteomes" id="UP001476798"/>
    </source>
</evidence>
<sequence>NARRKMCPGAAEKPTVIKARAGLLWLHKTQTVQDENVNGEYGLIINGHSLAYALQKDLKFELLRTACMCQTVICCRVTPLQKAQVVELVKKYKQTVTLAIGDGANDVSMIRGISGQEGMQAVLSSDFSFAQFRYLQRLLLVHGRWSYIRMCKFLRYFFYKNFTYTLIHFWYAFFSGFSAQDVNDRWSLKYPQLYSPGQLNKFFSKKVFVRCVMRSCYTSLVLFFIPWAAMHDTVRDDGKDIANYQSFALLLQTSLLIVMSAQECLSVAPEHQAVHPGLNQLHLSIGGFGDLVTSRKFLRLKSRPSLFGQKDSPVVENQPQVYRTITEEAEESQS</sequence>
<organism evidence="9 10">
    <name type="scientific">Goodea atripinnis</name>
    <dbReference type="NCBI Taxonomy" id="208336"/>
    <lineage>
        <taxon>Eukaryota</taxon>
        <taxon>Metazoa</taxon>
        <taxon>Chordata</taxon>
        <taxon>Craniata</taxon>
        <taxon>Vertebrata</taxon>
        <taxon>Euteleostomi</taxon>
        <taxon>Actinopterygii</taxon>
        <taxon>Neopterygii</taxon>
        <taxon>Teleostei</taxon>
        <taxon>Neoteleostei</taxon>
        <taxon>Acanthomorphata</taxon>
        <taxon>Ovalentaria</taxon>
        <taxon>Atherinomorphae</taxon>
        <taxon>Cyprinodontiformes</taxon>
        <taxon>Goodeidae</taxon>
        <taxon>Goodea</taxon>
    </lineage>
</organism>
<feature type="transmembrane region" description="Helical" evidence="7">
    <location>
        <begin position="207"/>
        <end position="229"/>
    </location>
</feature>
<evidence type="ECO:0000256" key="3">
    <source>
        <dbReference type="ARBA" id="ARBA00022723"/>
    </source>
</evidence>
<dbReference type="InterPro" id="IPR032630">
    <property type="entry name" value="P_typ_ATPase_c"/>
</dbReference>
<keyword evidence="6 7" id="KW-0472">Membrane</keyword>
<keyword evidence="5 7" id="KW-1133">Transmembrane helix</keyword>
<reference evidence="9 10" key="1">
    <citation type="submission" date="2021-06" db="EMBL/GenBank/DDBJ databases">
        <authorList>
            <person name="Palmer J.M."/>
        </authorList>
    </citation>
    <scope>NUCLEOTIDE SEQUENCE [LARGE SCALE GENOMIC DNA]</scope>
    <source>
        <strain evidence="9 10">GA_2019</strain>
        <tissue evidence="9">Muscle</tissue>
    </source>
</reference>
<evidence type="ECO:0000256" key="4">
    <source>
        <dbReference type="ARBA" id="ARBA00022842"/>
    </source>
</evidence>
<dbReference type="Pfam" id="PF16212">
    <property type="entry name" value="PhoLip_ATPase_C"/>
    <property type="match status" value="1"/>
</dbReference>
<evidence type="ECO:0000313" key="9">
    <source>
        <dbReference type="EMBL" id="MEQ2173117.1"/>
    </source>
</evidence>
<keyword evidence="4" id="KW-0460">Magnesium</keyword>
<proteinExistence type="predicted"/>
<keyword evidence="10" id="KW-1185">Reference proteome</keyword>
<dbReference type="Gene3D" id="3.40.50.1000">
    <property type="entry name" value="HAD superfamily/HAD-like"/>
    <property type="match status" value="1"/>
</dbReference>
<evidence type="ECO:0000256" key="2">
    <source>
        <dbReference type="ARBA" id="ARBA00022692"/>
    </source>
</evidence>